<dbReference type="PROSITE" id="PS51482">
    <property type="entry name" value="DEGV"/>
    <property type="match status" value="1"/>
</dbReference>
<dbReference type="Proteomes" id="UP000006238">
    <property type="component" value="Unassembled WGS sequence"/>
</dbReference>
<evidence type="ECO:0000256" key="1">
    <source>
        <dbReference type="ARBA" id="ARBA00003238"/>
    </source>
</evidence>
<dbReference type="eggNOG" id="COG1307">
    <property type="taxonomic scope" value="Bacteria"/>
</dbReference>
<comment type="caution">
    <text evidence="3">The sequence shown here is derived from an EMBL/GenBank/DDBJ whole genome shotgun (WGS) entry which is preliminary data.</text>
</comment>
<evidence type="ECO:0000313" key="4">
    <source>
        <dbReference type="Proteomes" id="UP000006238"/>
    </source>
</evidence>
<dbReference type="Pfam" id="PF02645">
    <property type="entry name" value="DegV"/>
    <property type="match status" value="1"/>
</dbReference>
<dbReference type="GO" id="GO:0008289">
    <property type="term" value="F:lipid binding"/>
    <property type="evidence" value="ECO:0007669"/>
    <property type="project" value="UniProtKB-KW"/>
</dbReference>
<dbReference type="PANTHER" id="PTHR33434">
    <property type="entry name" value="DEGV DOMAIN-CONTAINING PROTEIN DR_1986-RELATED"/>
    <property type="match status" value="1"/>
</dbReference>
<sequence length="308" mass="34846">MYVKIFFWLKYKPKTKNQEAYMKYIITTDSNCDLPEAFYKDNNIPVLPICYYMDGVIYGKKNTLPLSEFYHRMRNGESAKTTAPNIVETKAFFEDCIKVCKNIVHIAFSSALSSTCQNAVIASKEIQDEYKDVKITVIDSLCSCMGEGMLLYKAVSNKNNGMSYDNLIEYLNNVKTHIIHLFTVDDLHYLHNGGRLSKSAAVLGSIINIKPILFVDNNGELKLADKVRGRKKSLLYLISKTISDISPHGKDIVMISHCDCEEDAMYIYSHLKENIDIKEIMVNQIGPTIGSHSGPGTLAVYYESAKRE</sequence>
<comment type="function">
    <text evidence="1">May bind long-chain fatty acids, such as palmitate, and may play a role in lipid transport or fatty acid metabolism.</text>
</comment>
<dbReference type="AlphaFoldDB" id="D4S0S5"/>
<dbReference type="Gene3D" id="3.40.50.10170">
    <property type="match status" value="1"/>
</dbReference>
<dbReference type="STRING" id="45851.BHV86_09335"/>
<dbReference type="Gene3D" id="3.30.1180.10">
    <property type="match status" value="1"/>
</dbReference>
<name>D4S0S5_9FIRM</name>
<evidence type="ECO:0000256" key="2">
    <source>
        <dbReference type="ARBA" id="ARBA00023121"/>
    </source>
</evidence>
<proteinExistence type="predicted"/>
<dbReference type="PANTHER" id="PTHR33434:SF3">
    <property type="entry name" value="DEGV DOMAIN-CONTAINING PROTEIN YITS"/>
    <property type="match status" value="1"/>
</dbReference>
<dbReference type="EMBL" id="ABWN01000030">
    <property type="protein sequence ID" value="EFF68423.1"/>
    <property type="molecule type" value="Genomic_DNA"/>
</dbReference>
<reference evidence="3 4" key="1">
    <citation type="submission" date="2010-02" db="EMBL/GenBank/DDBJ databases">
        <authorList>
            <person name="Weinstock G."/>
            <person name="Sodergren E."/>
            <person name="Clifton S."/>
            <person name="Fulton L."/>
            <person name="Fulton B."/>
            <person name="Courtney L."/>
            <person name="Fronick C."/>
            <person name="Harrison M."/>
            <person name="Strong C."/>
            <person name="Farmer C."/>
            <person name="Delahaunty K."/>
            <person name="Markovic C."/>
            <person name="Hall O."/>
            <person name="Minx P."/>
            <person name="Tomlinson C."/>
            <person name="Mitreva M."/>
            <person name="Nelson J."/>
            <person name="Hou S."/>
            <person name="Wollam A."/>
            <person name="Pepin K.H."/>
            <person name="Johnson M."/>
            <person name="Bhonagiri V."/>
            <person name="Zhang X."/>
            <person name="Suruliraj S."/>
            <person name="Warren W."/>
            <person name="Chinwalla A."/>
            <person name="Mardis E.R."/>
            <person name="Wilson R.K."/>
        </authorList>
    </citation>
    <scope>NUCLEOTIDE SEQUENCE [LARGE SCALE GENOMIC DNA]</scope>
    <source>
        <strain evidence="3 4">DSM 2876</strain>
    </source>
</reference>
<keyword evidence="4" id="KW-1185">Reference proteome</keyword>
<dbReference type="InterPro" id="IPR050270">
    <property type="entry name" value="DegV_domain_contain"/>
</dbReference>
<evidence type="ECO:0000313" key="3">
    <source>
        <dbReference type="EMBL" id="EFF68423.1"/>
    </source>
</evidence>
<dbReference type="InterPro" id="IPR003797">
    <property type="entry name" value="DegV"/>
</dbReference>
<keyword evidence="2" id="KW-0446">Lipid-binding</keyword>
<dbReference type="SUPFAM" id="SSF82549">
    <property type="entry name" value="DAK1/DegV-like"/>
    <property type="match status" value="1"/>
</dbReference>
<dbReference type="InterPro" id="IPR043168">
    <property type="entry name" value="DegV_C"/>
</dbReference>
<dbReference type="NCBIfam" id="TIGR00762">
    <property type="entry name" value="DegV"/>
    <property type="match status" value="1"/>
</dbReference>
<protein>
    <submittedName>
        <fullName evidence="3">EDD domain protein, DegV family</fullName>
    </submittedName>
</protein>
<dbReference type="HOGENOM" id="CLU_048251_4_1_9"/>
<gene>
    <name evidence="3" type="ORF">BUTYVIB_01695</name>
</gene>
<accession>D4S0S5</accession>
<organism evidence="3 4">
    <name type="scientific">Eshraghiella crossota DSM 2876</name>
    <dbReference type="NCBI Taxonomy" id="511680"/>
    <lineage>
        <taxon>Bacteria</taxon>
        <taxon>Bacillati</taxon>
        <taxon>Bacillota</taxon>
        <taxon>Clostridia</taxon>
        <taxon>Lachnospirales</taxon>
        <taxon>Lachnospiraceae</taxon>
        <taxon>Eshraghiella</taxon>
    </lineage>
</organism>